<evidence type="ECO:0000313" key="2">
    <source>
        <dbReference type="EMBL" id="SHH80837.1"/>
    </source>
</evidence>
<dbReference type="OrthoDB" id="5292899at2"/>
<sequence>MKKVALILLAVATLAACKPSKKENEKKAEVPTYQLDAETAIVNWIGYKFTSKKGVNGQMQTVNISNNQAAESIEEALDGVEFSIPVSSIFSNDDSRDTKLKTLFFGVMDNTEMLSGTVTKTSKDGGVISLTMNNETHDLPFTLDIQGKTAYLKATLDLNTWHAQKALESLHKACELLHTGEDGISKTWDTVDLDAVLNF</sequence>
<dbReference type="AlphaFoldDB" id="A0A1M5W050"/>
<organism evidence="2 3">
    <name type="scientific">Wenyingzhuangia marina</name>
    <dbReference type="NCBI Taxonomy" id="1195760"/>
    <lineage>
        <taxon>Bacteria</taxon>
        <taxon>Pseudomonadati</taxon>
        <taxon>Bacteroidota</taxon>
        <taxon>Flavobacteriia</taxon>
        <taxon>Flavobacteriales</taxon>
        <taxon>Flavobacteriaceae</taxon>
        <taxon>Wenyingzhuangia</taxon>
    </lineage>
</organism>
<keyword evidence="3" id="KW-1185">Reference proteome</keyword>
<evidence type="ECO:0000259" key="1">
    <source>
        <dbReference type="Pfam" id="PF04264"/>
    </source>
</evidence>
<gene>
    <name evidence="2" type="ORF">SAMN05444281_2094</name>
</gene>
<protein>
    <submittedName>
        <fullName evidence="2">Polyisoprenoid-binding protein YceI</fullName>
    </submittedName>
</protein>
<dbReference type="InterPro" id="IPR036761">
    <property type="entry name" value="TTHA0802/YceI-like_sf"/>
</dbReference>
<feature type="domain" description="Lipid/polyisoprenoid-binding YceI-like" evidence="1">
    <location>
        <begin position="33"/>
        <end position="162"/>
    </location>
</feature>
<proteinExistence type="predicted"/>
<dbReference type="SUPFAM" id="SSF101874">
    <property type="entry name" value="YceI-like"/>
    <property type="match status" value="1"/>
</dbReference>
<accession>A0A1M5W050</accession>
<name>A0A1M5W050_9FLAO</name>
<dbReference type="RefSeq" id="WP_073121235.1">
    <property type="nucleotide sequence ID" value="NZ_BMEN01000004.1"/>
</dbReference>
<dbReference type="STRING" id="1195760.SAMN05444281_2094"/>
<dbReference type="Proteomes" id="UP000184109">
    <property type="component" value="Unassembled WGS sequence"/>
</dbReference>
<dbReference type="InterPro" id="IPR007372">
    <property type="entry name" value="Lipid/polyisoprenoid-bd_YceI"/>
</dbReference>
<dbReference type="Gene3D" id="2.40.128.110">
    <property type="entry name" value="Lipid/polyisoprenoid-binding, YceI-like"/>
    <property type="match status" value="1"/>
</dbReference>
<dbReference type="PROSITE" id="PS51257">
    <property type="entry name" value="PROKAR_LIPOPROTEIN"/>
    <property type="match status" value="1"/>
</dbReference>
<evidence type="ECO:0000313" key="3">
    <source>
        <dbReference type="Proteomes" id="UP000184109"/>
    </source>
</evidence>
<reference evidence="3" key="1">
    <citation type="submission" date="2016-11" db="EMBL/GenBank/DDBJ databases">
        <authorList>
            <person name="Varghese N."/>
            <person name="Submissions S."/>
        </authorList>
    </citation>
    <scope>NUCLEOTIDE SEQUENCE [LARGE SCALE GENOMIC DNA]</scope>
    <source>
        <strain evidence="3">DSM 100572</strain>
    </source>
</reference>
<dbReference type="Pfam" id="PF04264">
    <property type="entry name" value="YceI"/>
    <property type="match status" value="1"/>
</dbReference>
<dbReference type="EMBL" id="FQXQ01000004">
    <property type="protein sequence ID" value="SHH80837.1"/>
    <property type="molecule type" value="Genomic_DNA"/>
</dbReference>